<dbReference type="AlphaFoldDB" id="A0A9X2I5S5"/>
<dbReference type="Pfam" id="PF00593">
    <property type="entry name" value="TonB_dep_Rec_b-barrel"/>
    <property type="match status" value="1"/>
</dbReference>
<keyword evidence="8" id="KW-0675">Receptor</keyword>
<dbReference type="RefSeq" id="WP_253968704.1">
    <property type="nucleotide sequence ID" value="NZ_JAMFTH010000005.1"/>
</dbReference>
<dbReference type="InterPro" id="IPR000531">
    <property type="entry name" value="Beta-barrel_TonB"/>
</dbReference>
<evidence type="ECO:0000313" key="8">
    <source>
        <dbReference type="EMBL" id="MCP8900411.1"/>
    </source>
</evidence>
<dbReference type="CDD" id="cd01347">
    <property type="entry name" value="ligand_gated_channel"/>
    <property type="match status" value="1"/>
</dbReference>
<keyword evidence="9" id="KW-1185">Reference proteome</keyword>
<comment type="similarity">
    <text evidence="4">Belongs to the TonB-dependent receptor family.</text>
</comment>
<name>A0A9X2I5S5_9GAMM</name>
<dbReference type="InterPro" id="IPR037066">
    <property type="entry name" value="Plug_dom_sf"/>
</dbReference>
<dbReference type="GO" id="GO:0009279">
    <property type="term" value="C:cell outer membrane"/>
    <property type="evidence" value="ECO:0007669"/>
    <property type="project" value="UniProtKB-SubCell"/>
</dbReference>
<keyword evidence="2 4" id="KW-0472">Membrane</keyword>
<protein>
    <submittedName>
        <fullName evidence="8">TonB-dependent receptor</fullName>
    </submittedName>
</protein>
<evidence type="ECO:0000256" key="4">
    <source>
        <dbReference type="RuleBase" id="RU003357"/>
    </source>
</evidence>
<dbReference type="InterPro" id="IPR010104">
    <property type="entry name" value="TonB_rcpt_bac"/>
</dbReference>
<dbReference type="EMBL" id="JAMFTH010000005">
    <property type="protein sequence ID" value="MCP8900411.1"/>
    <property type="molecule type" value="Genomic_DNA"/>
</dbReference>
<dbReference type="InterPro" id="IPR012910">
    <property type="entry name" value="Plug_dom"/>
</dbReference>
<dbReference type="Proteomes" id="UP001139319">
    <property type="component" value="Unassembled WGS sequence"/>
</dbReference>
<keyword evidence="4" id="KW-0798">TonB box</keyword>
<keyword evidence="3" id="KW-0998">Cell outer membrane</keyword>
<feature type="signal peptide" evidence="5">
    <location>
        <begin position="1"/>
        <end position="19"/>
    </location>
</feature>
<proteinExistence type="inferred from homology"/>
<feature type="domain" description="TonB-dependent receptor plug" evidence="7">
    <location>
        <begin position="52"/>
        <end position="155"/>
    </location>
</feature>
<evidence type="ECO:0000256" key="3">
    <source>
        <dbReference type="ARBA" id="ARBA00023237"/>
    </source>
</evidence>
<organism evidence="8 9">
    <name type="scientific">Gilvimarinus xylanilyticus</name>
    <dbReference type="NCBI Taxonomy" id="2944139"/>
    <lineage>
        <taxon>Bacteria</taxon>
        <taxon>Pseudomonadati</taxon>
        <taxon>Pseudomonadota</taxon>
        <taxon>Gammaproteobacteria</taxon>
        <taxon>Cellvibrionales</taxon>
        <taxon>Cellvibrionaceae</taxon>
        <taxon>Gilvimarinus</taxon>
    </lineage>
</organism>
<keyword evidence="5" id="KW-0732">Signal</keyword>
<evidence type="ECO:0000256" key="1">
    <source>
        <dbReference type="ARBA" id="ARBA00004442"/>
    </source>
</evidence>
<gene>
    <name evidence="8" type="ORF">M6D89_13985</name>
</gene>
<dbReference type="PANTHER" id="PTHR40980">
    <property type="entry name" value="PLUG DOMAIN-CONTAINING PROTEIN"/>
    <property type="match status" value="1"/>
</dbReference>
<comment type="caution">
    <text evidence="8">The sequence shown here is derived from an EMBL/GenBank/DDBJ whole genome shotgun (WGS) entry which is preliminary data.</text>
</comment>
<dbReference type="SUPFAM" id="SSF56935">
    <property type="entry name" value="Porins"/>
    <property type="match status" value="1"/>
</dbReference>
<feature type="chain" id="PRO_5040883026" evidence="5">
    <location>
        <begin position="20"/>
        <end position="942"/>
    </location>
</feature>
<dbReference type="Gene3D" id="2.40.170.20">
    <property type="entry name" value="TonB-dependent receptor, beta-barrel domain"/>
    <property type="match status" value="2"/>
</dbReference>
<comment type="subcellular location">
    <subcellularLocation>
        <location evidence="1 4">Cell outer membrane</location>
    </subcellularLocation>
</comment>
<reference evidence="8" key="2">
    <citation type="submission" date="2023-01" db="EMBL/GenBank/DDBJ databases">
        <title>Gilvimarinus xylanilyticus HB14 isolated from Caulerpa lentillifera aquaculture base in Hainan, China.</title>
        <authorList>
            <person name="Zhang Y.-J."/>
        </authorList>
    </citation>
    <scope>NUCLEOTIDE SEQUENCE</scope>
    <source>
        <strain evidence="8">HB14</strain>
    </source>
</reference>
<evidence type="ECO:0000259" key="7">
    <source>
        <dbReference type="Pfam" id="PF07715"/>
    </source>
</evidence>
<sequence>MIKRKFNPALALVSTVAMAAGSIDVYAQDEPMLEEVVVTGFRSVIERSQEIKRESTSVTEALTAEDIGKLPDTSIAESLARLPGLAGERRDGRTSGLSVRGFNENYVGTTLNGRELLGMGDNRGVEYDLYPAEIINQVVVYKTPDASLMTQGVGGTVDMRTIRPLDNDRILAFNASYEQNGMESANPDFDDKGHRLAFTYSDSFADNTLGVSLSLASMESPSQEQYFRNWGFANVTGNATVADGVTLAGDEVIIGGHDSFVRSGLMERDSVAGVVQYEPTDRLSITVDALYIDFREDKVFRGLEEGGAEWGTPNYTVTGVEDGLVTSGYFEGFHSVMRNDAERKDAELTTFGVNVEYNISDDWSVAFDASTGDVEKTITNIESYSGVGRAQSPTQGPATARAWTMTDTGVMYSAHPSINAPDLSDPDLVRLAGPQAWGGSLAPVEEFQASEGQPMGYATAQDGFVNSPDFDETLDSFRMTVNGEVDWGLISGLEMGVNYSDRSKTKLNTGAYLTAPTWPSDGPVPEEYYVGSANLDFIGLGNIVAYDSIALYQSGFYTETAAEDLETGRKGDTYTVDEEITTVYAMADLAADFGGVEMTGNVGVQYVDTDQQSTGFGSYTGPDLYVLATPVSGGASFGKWLPSMNLNFMLADDHTVRFAASKTISRPRMDDMRPNNTVNFSFNDAQILEPSDINNSPWSGSSGNPELRPLEANQYDLSYEWYFAADGMLGAAVFYKDLVNWHREGETVADFTPYYIPGYHQSANTGEPPVLFEGLVTNREDGLTGEVNGIELQASLPFHLLSESLDGFGLLASATFNDGELDDDSEVPGLSDEIYQLTAYYERGGFEFRISGRKRSEYLTETRGTSLSLVDTTSQGSELWDAQIGYDFSESGIESLYGLSVTLQAQNLTDEDTVQFNEGDPRQITQYQSFGANYLLGVNYKF</sequence>
<evidence type="ECO:0000259" key="6">
    <source>
        <dbReference type="Pfam" id="PF00593"/>
    </source>
</evidence>
<reference evidence="8" key="1">
    <citation type="submission" date="2022-05" db="EMBL/GenBank/DDBJ databases">
        <authorList>
            <person name="Sun H.-N."/>
        </authorList>
    </citation>
    <scope>NUCLEOTIDE SEQUENCE</scope>
    <source>
        <strain evidence="8">HB14</strain>
    </source>
</reference>
<evidence type="ECO:0000256" key="5">
    <source>
        <dbReference type="SAM" id="SignalP"/>
    </source>
</evidence>
<dbReference type="Gene3D" id="2.170.130.10">
    <property type="entry name" value="TonB-dependent receptor, plug domain"/>
    <property type="match status" value="1"/>
</dbReference>
<accession>A0A9X2I5S5</accession>
<evidence type="ECO:0000256" key="2">
    <source>
        <dbReference type="ARBA" id="ARBA00023136"/>
    </source>
</evidence>
<dbReference type="PANTHER" id="PTHR40980:SF3">
    <property type="entry name" value="TONB-DEPENDENT RECEPTOR-LIKE BETA-BARREL DOMAIN-CONTAINING PROTEIN"/>
    <property type="match status" value="1"/>
</dbReference>
<feature type="domain" description="TonB-dependent receptor-like beta-barrel" evidence="6">
    <location>
        <begin position="464"/>
        <end position="908"/>
    </location>
</feature>
<evidence type="ECO:0000313" key="9">
    <source>
        <dbReference type="Proteomes" id="UP001139319"/>
    </source>
</evidence>
<dbReference type="InterPro" id="IPR036942">
    <property type="entry name" value="Beta-barrel_TonB_sf"/>
</dbReference>
<dbReference type="Pfam" id="PF07715">
    <property type="entry name" value="Plug"/>
    <property type="match status" value="1"/>
</dbReference>
<dbReference type="NCBIfam" id="TIGR01782">
    <property type="entry name" value="TonB-Xanth-Caul"/>
    <property type="match status" value="1"/>
</dbReference>